<evidence type="ECO:0000259" key="10">
    <source>
        <dbReference type="PROSITE" id="PS50110"/>
    </source>
</evidence>
<keyword evidence="6" id="KW-0902">Two-component regulatory system</keyword>
<dbReference type="Pfam" id="PF00072">
    <property type="entry name" value="Response_reg"/>
    <property type="match status" value="1"/>
</dbReference>
<dbReference type="InterPro" id="IPR011006">
    <property type="entry name" value="CheY-like_superfamily"/>
</dbReference>
<keyword evidence="11" id="KW-0067">ATP-binding</keyword>
<dbReference type="CDD" id="cd16922">
    <property type="entry name" value="HATPase_EvgS-ArcB-TorS-like"/>
    <property type="match status" value="1"/>
</dbReference>
<dbReference type="SMART" id="SM00387">
    <property type="entry name" value="HATPase_c"/>
    <property type="match status" value="1"/>
</dbReference>
<name>A0ABU5UDG6_9CYAN</name>
<feature type="domain" description="Response regulatory" evidence="10">
    <location>
        <begin position="720"/>
        <end position="833"/>
    </location>
</feature>
<keyword evidence="11" id="KW-0547">Nucleotide-binding</keyword>
<evidence type="ECO:0000256" key="1">
    <source>
        <dbReference type="ARBA" id="ARBA00000085"/>
    </source>
</evidence>
<evidence type="ECO:0000313" key="11">
    <source>
        <dbReference type="EMBL" id="MEA5581567.1"/>
    </source>
</evidence>
<dbReference type="Gene3D" id="1.10.287.130">
    <property type="match status" value="1"/>
</dbReference>
<evidence type="ECO:0000256" key="5">
    <source>
        <dbReference type="ARBA" id="ARBA00022777"/>
    </source>
</evidence>
<comment type="caution">
    <text evidence="11">The sequence shown here is derived from an EMBL/GenBank/DDBJ whole genome shotgun (WGS) entry which is preliminary data.</text>
</comment>
<evidence type="ECO:0000256" key="7">
    <source>
        <dbReference type="PROSITE-ProRule" id="PRU00169"/>
    </source>
</evidence>
<dbReference type="InterPro" id="IPR036890">
    <property type="entry name" value="HATPase_C_sf"/>
</dbReference>
<evidence type="ECO:0000256" key="3">
    <source>
        <dbReference type="ARBA" id="ARBA00022553"/>
    </source>
</evidence>
<dbReference type="EMBL" id="JAYGHG010000011">
    <property type="protein sequence ID" value="MEA5581567.1"/>
    <property type="molecule type" value="Genomic_DNA"/>
</dbReference>
<evidence type="ECO:0000259" key="9">
    <source>
        <dbReference type="PROSITE" id="PS50109"/>
    </source>
</evidence>
<dbReference type="InterPro" id="IPR003594">
    <property type="entry name" value="HATPase_dom"/>
</dbReference>
<feature type="region of interest" description="Disordered" evidence="8">
    <location>
        <begin position="276"/>
        <end position="309"/>
    </location>
</feature>
<keyword evidence="4" id="KW-0808">Transferase</keyword>
<keyword evidence="12" id="KW-1185">Reference proteome</keyword>
<dbReference type="InterPro" id="IPR001789">
    <property type="entry name" value="Sig_transdc_resp-reg_receiver"/>
</dbReference>
<dbReference type="PROSITE" id="PS50110">
    <property type="entry name" value="RESPONSE_REGULATORY"/>
    <property type="match status" value="1"/>
</dbReference>
<dbReference type="Gene3D" id="3.30.565.10">
    <property type="entry name" value="Histidine kinase-like ATPase, C-terminal domain"/>
    <property type="match status" value="1"/>
</dbReference>
<dbReference type="SMART" id="SM00448">
    <property type="entry name" value="REC"/>
    <property type="match status" value="1"/>
</dbReference>
<gene>
    <name evidence="11" type="ORF">VB620_09460</name>
</gene>
<comment type="caution">
    <text evidence="7">Lacks conserved residue(s) required for the propagation of feature annotation.</text>
</comment>
<keyword evidence="3" id="KW-0597">Phosphoprotein</keyword>
<evidence type="ECO:0000256" key="6">
    <source>
        <dbReference type="ARBA" id="ARBA00023012"/>
    </source>
</evidence>
<dbReference type="Pfam" id="PF00512">
    <property type="entry name" value="HisKA"/>
    <property type="match status" value="1"/>
</dbReference>
<dbReference type="RefSeq" id="WP_323195899.1">
    <property type="nucleotide sequence ID" value="NZ_JAYGHG010000011.1"/>
</dbReference>
<dbReference type="PRINTS" id="PR00344">
    <property type="entry name" value="BCTRLSENSOR"/>
</dbReference>
<dbReference type="Gene3D" id="3.40.50.2300">
    <property type="match status" value="1"/>
</dbReference>
<proteinExistence type="predicted"/>
<dbReference type="SUPFAM" id="SSF47384">
    <property type="entry name" value="Homodimeric domain of signal transducing histidine kinase"/>
    <property type="match status" value="1"/>
</dbReference>
<dbReference type="GO" id="GO:0005524">
    <property type="term" value="F:ATP binding"/>
    <property type="evidence" value="ECO:0007669"/>
    <property type="project" value="UniProtKB-KW"/>
</dbReference>
<dbReference type="Pfam" id="PF02518">
    <property type="entry name" value="HATPase_c"/>
    <property type="match status" value="1"/>
</dbReference>
<reference evidence="11 12" key="1">
    <citation type="submission" date="2023-12" db="EMBL/GenBank/DDBJ databases">
        <title>Baltic Sea Cyanobacteria.</title>
        <authorList>
            <person name="Delbaje E."/>
            <person name="Fewer D.P."/>
            <person name="Shishido T.K."/>
        </authorList>
    </citation>
    <scope>NUCLEOTIDE SEQUENCE [LARGE SCALE GENOMIC DNA]</scope>
    <source>
        <strain evidence="11 12">UHCC-0300</strain>
    </source>
</reference>
<dbReference type="CDD" id="cd00082">
    <property type="entry name" value="HisKA"/>
    <property type="match status" value="1"/>
</dbReference>
<feature type="compositionally biased region" description="Polar residues" evidence="8">
    <location>
        <begin position="193"/>
        <end position="210"/>
    </location>
</feature>
<dbReference type="EC" id="2.7.13.3" evidence="2"/>
<dbReference type="SUPFAM" id="SSF52172">
    <property type="entry name" value="CheY-like"/>
    <property type="match status" value="1"/>
</dbReference>
<dbReference type="PROSITE" id="PS50109">
    <property type="entry name" value="HIS_KIN"/>
    <property type="match status" value="1"/>
</dbReference>
<dbReference type="InterPro" id="IPR005467">
    <property type="entry name" value="His_kinase_dom"/>
</dbReference>
<sequence>MSMLQYPLYDFLATVPNCVETITLAMMLEIFEQEQCDRLVVVNQQQCPLGIVQSARLTQKILTVSGENQSLDWEKSLSSWDKSIIEPLKTLPANCSVEEFQLLLRDQCEWDAAGIQTQSNSNLDWALTDGEGKFLGLLNSAGLLRALAQENLAVNRAKSLYSPPTERTAKNIFSDQVNSSTKRAKTHWRSDKSGLTQSGYSRADYQGQNTRSRKIYQRKSAHKSLVQLLELMPWPLMLQTETGEVIAKNAAWWQQLGGFKDPEGIREQVEAILAPAQRKTATEDTSEAVSKSHPHGRGHDVGEGQSRLPSQSYVVRDEPPAQSLHHQSIVTKTTSNRCFLDSLKGTCTCVVEVQNGQERIWQFAKIALDSPQSELLFQEMFPGEFSFEHTAQTPRNRGNNDLWLVLATDITEQQQIYKELSAKNADLIQLNRLKDEFLACISHELKTPLTAVLGLSRLLVDQQLGELNERQARYAGLIHQSGRHLMSVVNDILDLTRMETGQMDLALVPVNIRTVCDRAVTEAKAIHTQTTKGSATIAPTAEESSEFALSIEPGLEEIVADELRLRQMLVHLLSNAFKFTQNSGEIGLRINRWEGWIAFTVWDTGIGIPEHQQHLIFQKFQQLENPLTRQFEGTGLGLVLTRALARLHGGDVSFLSREGKGSQFTLLLPPSPPSTGLINPDMGIREDSKIPIPPTPEITTSARQHLATTSPHSPTSSKRLVLIVEAVARYIEDLTDQLKGLGYRVVIARSGTEAVEKARRLQPKAIFLNPLLPLLSGWDVLTLLKSDAVTKHIPVMVTATGAEKEQAYAYHADGFLNLPVQHQALIPVLEKLVTESEIPQSRLDDHEITPKTIPLRILRLVEQNLELINPHPALREHRVIEVDDLDQAELLAGVWQFDVILLDAQGSLAQTYLKQLTKHPILADIPLVTCDVATSLAASQIPGLSVYPYLTPFSRDQDYRGGKTDPLLSVLQIASGVCCPPSILVVDLMMLDDSPLKDQPPVKTSALNNNNSQRGSEWFQALIQYLQTAGLKAAMGRFWAEVIEQIRHQSVDLLLICLEDYSVYPEVLRKLNTLADLPFELPPILIIDQRFHNTLTSSVSETESHEPSQGVDGSANRMNELAEVVVRISSGREDMAAQIFPRSISMEDLLTQINHTLGI</sequence>
<dbReference type="InterPro" id="IPR036097">
    <property type="entry name" value="HisK_dim/P_sf"/>
</dbReference>
<protein>
    <recommendedName>
        <fullName evidence="2">histidine kinase</fullName>
        <ecNumber evidence="2">2.7.13.3</ecNumber>
    </recommendedName>
</protein>
<dbReference type="InterPro" id="IPR003661">
    <property type="entry name" value="HisK_dim/P_dom"/>
</dbReference>
<evidence type="ECO:0000256" key="8">
    <source>
        <dbReference type="SAM" id="MobiDB-lite"/>
    </source>
</evidence>
<feature type="region of interest" description="Disordered" evidence="8">
    <location>
        <begin position="175"/>
        <end position="212"/>
    </location>
</feature>
<organism evidence="11 12">
    <name type="scientific">Nodularia harveyana UHCC-0300</name>
    <dbReference type="NCBI Taxonomy" id="2974287"/>
    <lineage>
        <taxon>Bacteria</taxon>
        <taxon>Bacillati</taxon>
        <taxon>Cyanobacteriota</taxon>
        <taxon>Cyanophyceae</taxon>
        <taxon>Nostocales</taxon>
        <taxon>Nodulariaceae</taxon>
        <taxon>Nodularia</taxon>
    </lineage>
</organism>
<feature type="domain" description="Histidine kinase" evidence="9">
    <location>
        <begin position="440"/>
        <end position="672"/>
    </location>
</feature>
<dbReference type="InterPro" id="IPR004358">
    <property type="entry name" value="Sig_transdc_His_kin-like_C"/>
</dbReference>
<dbReference type="PANTHER" id="PTHR43047">
    <property type="entry name" value="TWO-COMPONENT HISTIDINE PROTEIN KINASE"/>
    <property type="match status" value="1"/>
</dbReference>
<accession>A0ABU5UDG6</accession>
<comment type="catalytic activity">
    <reaction evidence="1">
        <text>ATP + protein L-histidine = ADP + protein N-phospho-L-histidine.</text>
        <dbReference type="EC" id="2.7.13.3"/>
    </reaction>
</comment>
<evidence type="ECO:0000313" key="12">
    <source>
        <dbReference type="Proteomes" id="UP001302120"/>
    </source>
</evidence>
<evidence type="ECO:0000256" key="4">
    <source>
        <dbReference type="ARBA" id="ARBA00022679"/>
    </source>
</evidence>
<dbReference type="PANTHER" id="PTHR43047:SF63">
    <property type="entry name" value="HISTIDINE KINASE"/>
    <property type="match status" value="1"/>
</dbReference>
<dbReference type="SUPFAM" id="SSF55874">
    <property type="entry name" value="ATPase domain of HSP90 chaperone/DNA topoisomerase II/histidine kinase"/>
    <property type="match status" value="1"/>
</dbReference>
<dbReference type="SMART" id="SM00388">
    <property type="entry name" value="HisKA"/>
    <property type="match status" value="1"/>
</dbReference>
<evidence type="ECO:0000256" key="2">
    <source>
        <dbReference type="ARBA" id="ARBA00012438"/>
    </source>
</evidence>
<dbReference type="Proteomes" id="UP001302120">
    <property type="component" value="Unassembled WGS sequence"/>
</dbReference>
<keyword evidence="5" id="KW-0418">Kinase</keyword>